<dbReference type="PROSITE" id="PS51664">
    <property type="entry name" value="YCAO"/>
    <property type="match status" value="1"/>
</dbReference>
<dbReference type="EMBL" id="MT520819">
    <property type="protein sequence ID" value="QKW93931.1"/>
    <property type="molecule type" value="Genomic_DNA"/>
</dbReference>
<dbReference type="Pfam" id="PF21084">
    <property type="entry name" value="WHD_DUF4423_like"/>
    <property type="match status" value="1"/>
</dbReference>
<dbReference type="NCBIfam" id="TIGR03604">
    <property type="entry name" value="TOMM_cyclo_SagD"/>
    <property type="match status" value="1"/>
</dbReference>
<evidence type="ECO:0000313" key="2">
    <source>
        <dbReference type="EMBL" id="QKW93931.1"/>
    </source>
</evidence>
<dbReference type="Gene3D" id="3.90.930.60">
    <property type="match status" value="1"/>
</dbReference>
<dbReference type="NCBIfam" id="TIGR00702">
    <property type="entry name" value="YcaO-type kinase domain"/>
    <property type="match status" value="1"/>
</dbReference>
<dbReference type="InterPro" id="IPR003776">
    <property type="entry name" value="YcaO-like_dom"/>
</dbReference>
<dbReference type="Gene3D" id="3.30.40.250">
    <property type="match status" value="1"/>
</dbReference>
<sequence length="760" mass="84376">MSNRPTLKSCYDAHVVDENNVLLLSKQGAELLTGRAYACVIPLLDGTRTVDELLGLLAHRLPAAEIFYVLARLEEMGFIRTAPPATTPAVAAFWETLGVDADVGAGRLRGARVAIHSLDPSAPRDLLISALSSLDVHAEQVAGEVALAPERGLSVVLVDDYLHPKLDAYNRGFLTSQAPFVLARLQGPSAWLGPVFRPGHTGCWQCLAARLRQNRVIETYLERLHQRPIPRPYPHATVPPAAAAAAHLLATEIVKWIALDGHCALDGSLISLDFTTLTTERHALVRRPQCMACGASESWRARAPEPVRPRSQPKAFTQDGGYRACSPEVTLARHAHQVSPITGVIAKLHSASFAEPSIAPVYISGQNTAMMSDSLSLLRTNFRGQCSGKGKTDAQAKASALCEAIERHSGVFQGDEIRIRNSYRELGERAIHPNACMCFSDSQYATRDAWNAQQVKMNHFVPVPFDEHAVMEWCPLWSLTEETFKYLPASFCYYGYPEPARSVPCLADSNGCAAGNCVEEAILQGFMELIERDSVSLWWYNRVRRPRVDLDSFDEPYFAELRAYYRSLGRDLWVLDLTTDLRIPAFVAISANTRARPQAITLGFGAHLSPRLGILRAITEANQFLPLVLERDREPSKARPAEDVVDAWLRDATLDEHGYLVPTTDLPPIRAADYSTQHRGDLRDDVEACVRMAAEHGLETLVLDQTRPDIGMHVVKVVVPGLRHFWRRLGPGRLYDVPVKLGWLQRPRREHELNPVSIFF</sequence>
<dbReference type="AlphaFoldDB" id="A0A7D4XI14"/>
<dbReference type="InterPro" id="IPR022291">
    <property type="entry name" value="Bacteriocin_synth_cyclodeHase"/>
</dbReference>
<dbReference type="InterPro" id="IPR035985">
    <property type="entry name" value="Ubiquitin-activating_enz"/>
</dbReference>
<dbReference type="NCBIfam" id="TIGR03882">
    <property type="entry name" value="cyclo_dehyd_2"/>
    <property type="match status" value="1"/>
</dbReference>
<dbReference type="PANTHER" id="PTHR37809:SF1">
    <property type="entry name" value="RIBOSOMAL PROTEIN S12 METHYLTHIOTRANSFERASE ACCESSORY FACTOR YCAO"/>
    <property type="match status" value="1"/>
</dbReference>
<reference evidence="2" key="1">
    <citation type="journal article" date="2020" name="Molecules">
        <title>2-Hydroxysorangiadenosine: Structure and Biosynthesis of a Myxobacterial Sesquiterpene-Nucleoside.</title>
        <authorList>
            <person name="Okoth D.A."/>
            <person name="Hug J.J."/>
            <person name="Garcia R."/>
            <person name="Sproer C."/>
            <person name="Overmann J."/>
            <person name="Muller R."/>
        </authorList>
    </citation>
    <scope>NUCLEOTIDE SEQUENCE</scope>
    <source>
        <strain evidence="2">MCy10943</strain>
    </source>
</reference>
<name>A0A7D4XI14_9BACT</name>
<evidence type="ECO:0000259" key="1">
    <source>
        <dbReference type="PROSITE" id="PS51664"/>
    </source>
</evidence>
<dbReference type="InterPro" id="IPR049274">
    <property type="entry name" value="LynD/TruD_wHTH-like"/>
</dbReference>
<feature type="domain" description="YcaO" evidence="1">
    <location>
        <begin position="388"/>
        <end position="760"/>
    </location>
</feature>
<dbReference type="InterPro" id="IPR027624">
    <property type="entry name" value="TOMM_cyclo_SagD"/>
</dbReference>
<dbReference type="GO" id="GO:0008641">
    <property type="term" value="F:ubiquitin-like modifier activating enzyme activity"/>
    <property type="evidence" value="ECO:0007669"/>
    <property type="project" value="InterPro"/>
</dbReference>
<dbReference type="PANTHER" id="PTHR37809">
    <property type="entry name" value="RIBOSOMAL PROTEIN S12 METHYLTHIOTRANSFERASE ACCESSORY FACTOR YCAO"/>
    <property type="match status" value="1"/>
</dbReference>
<organism evidence="2">
    <name type="scientific">Vitiosangium cumulatum</name>
    <dbReference type="NCBI Taxonomy" id="1867796"/>
    <lineage>
        <taxon>Bacteria</taxon>
        <taxon>Pseudomonadati</taxon>
        <taxon>Myxococcota</taxon>
        <taxon>Myxococcia</taxon>
        <taxon>Myxococcales</taxon>
        <taxon>Cystobacterineae</taxon>
        <taxon>Archangiaceae</taxon>
        <taxon>Vitiosangium</taxon>
    </lineage>
</organism>
<dbReference type="Gene3D" id="3.40.50.720">
    <property type="entry name" value="NAD(P)-binding Rossmann-like Domain"/>
    <property type="match status" value="1"/>
</dbReference>
<dbReference type="Pfam" id="PF02624">
    <property type="entry name" value="YcaO"/>
    <property type="match status" value="1"/>
</dbReference>
<proteinExistence type="predicted"/>
<protein>
    <submittedName>
        <fullName evidence="2">Adenylate cyclase</fullName>
    </submittedName>
</protein>
<accession>A0A7D4XI14</accession>
<dbReference type="Gene3D" id="3.30.160.660">
    <property type="match status" value="1"/>
</dbReference>
<dbReference type="SUPFAM" id="SSF69572">
    <property type="entry name" value="Activating enzymes of the ubiquitin-like proteins"/>
    <property type="match status" value="1"/>
</dbReference>
<dbReference type="Gene3D" id="3.30.1330.230">
    <property type="match status" value="2"/>
</dbReference>